<dbReference type="FunFam" id="3.40.50.300:FF:002125">
    <property type="entry name" value="ATP-dependent helicase HrpB"/>
    <property type="match status" value="1"/>
</dbReference>
<keyword evidence="3" id="KW-0347">Helicase</keyword>
<dbReference type="PROSITE" id="PS51192">
    <property type="entry name" value="HELICASE_ATP_BIND_1"/>
    <property type="match status" value="1"/>
</dbReference>
<evidence type="ECO:0000256" key="5">
    <source>
        <dbReference type="SAM" id="MobiDB-lite"/>
    </source>
</evidence>
<evidence type="ECO:0000313" key="8">
    <source>
        <dbReference type="EMBL" id="KFZ30356.1"/>
    </source>
</evidence>
<protein>
    <recommendedName>
        <fullName evidence="10">ATP-dependent helicase HrpB</fullName>
    </recommendedName>
</protein>
<evidence type="ECO:0000259" key="7">
    <source>
        <dbReference type="PROSITE" id="PS51194"/>
    </source>
</evidence>
<proteinExistence type="predicted"/>
<sequence>MSGTAELPVTALIPDVIARLPGGRMVLEAPPGAGKSTALPLALLQADAWQQQKIILLQPRRLAAISIANFLASQLGEQAGATVGYHIRGDQKISKTTRLIVVTEGIFTQYLQQDPELNGIGLVIFDEFHERNLASDLGLAMLQEALPLRPDLAVLIMSATIPAQVIADWLGNAEVLISAGRQFPVSVAHRPPPAGSNWLQHLPVVIREAWRAAELGVLVFLPGQREIHRTAEQLGDLTDTDIFILHGQVPVRQQQQVLSAPQQGRKRIVLATNIAETSLTIPGIDVVVDSGRERQAQFYPQHGVTRLLTRRISRASATQRMGRAGRLRPGRCYRLWGENDEHGLADYNPAELDTADLAGLLLECRRWGSEPEQLRFLTPPNTAHLQAAENLLRMLGACTVQGQLTAVGQQLTQYGTEPRLARVLAWASDQPAAVRAQVASLVAQLEDRQPATGAFPLPPERLSGLTRERYRQWLRALQVDSAAAKAGVSEVASHALLWGFPDRVARRRGSSDRYLLAYGGGAEIHRDDALPRREWLLVLDVYFSEHHSDAIIRTALALPESDLDHPALAVASDTEITWSGPQQRLESARVRRLGAIVLDRQIQSAAITAEQRLAALVARVQEHGLAQLNWNEQVLQWLARVRLLAACQPDSGAAQVPDFSDSALLSSLADWAAPYWTAIKTLKELQQWQPLTALRSRLTYQQQQLLDQQCPTHWRAPGGREHHINYLEAKPTVAVKLQEVFGEPVSPQICFNRVTLTLDLLSPAGRLLQRTSDLASFWQNAYQQVKKEMKGRYPKHPWPDDPIAAQATHKTKRQLR</sequence>
<dbReference type="CDD" id="cd18791">
    <property type="entry name" value="SF2_C_RHA"/>
    <property type="match status" value="1"/>
</dbReference>
<organism evidence="8 9">
    <name type="scientific">Pseudidiomarina salinarum</name>
    <dbReference type="NCBI Taxonomy" id="435908"/>
    <lineage>
        <taxon>Bacteria</taxon>
        <taxon>Pseudomonadati</taxon>
        <taxon>Pseudomonadota</taxon>
        <taxon>Gammaproteobacteria</taxon>
        <taxon>Alteromonadales</taxon>
        <taxon>Idiomarinaceae</taxon>
        <taxon>Pseudidiomarina</taxon>
    </lineage>
</organism>
<dbReference type="GO" id="GO:0016787">
    <property type="term" value="F:hydrolase activity"/>
    <property type="evidence" value="ECO:0007669"/>
    <property type="project" value="UniProtKB-KW"/>
</dbReference>
<dbReference type="eggNOG" id="COG1643">
    <property type="taxonomic scope" value="Bacteria"/>
</dbReference>
<keyword evidence="1" id="KW-0547">Nucleotide-binding</keyword>
<keyword evidence="9" id="KW-1185">Reference proteome</keyword>
<dbReference type="Pfam" id="PF00271">
    <property type="entry name" value="Helicase_C"/>
    <property type="match status" value="1"/>
</dbReference>
<feature type="domain" description="Helicase ATP-binding" evidence="6">
    <location>
        <begin position="16"/>
        <end position="179"/>
    </location>
</feature>
<dbReference type="GO" id="GO:0004386">
    <property type="term" value="F:helicase activity"/>
    <property type="evidence" value="ECO:0007669"/>
    <property type="project" value="UniProtKB-KW"/>
</dbReference>
<dbReference type="STRING" id="435908.IDSA_09820"/>
<dbReference type="SMART" id="SM00487">
    <property type="entry name" value="DEXDc"/>
    <property type="match status" value="1"/>
</dbReference>
<comment type="caution">
    <text evidence="8">The sequence shown here is derived from an EMBL/GenBank/DDBJ whole genome shotgun (WGS) entry which is preliminary data.</text>
</comment>
<dbReference type="InterPro" id="IPR011545">
    <property type="entry name" value="DEAD/DEAH_box_helicase_dom"/>
</dbReference>
<dbReference type="AlphaFoldDB" id="A0A094JCU3"/>
<dbReference type="InterPro" id="IPR049614">
    <property type="entry name" value="HrpB_DEXH"/>
</dbReference>
<dbReference type="CDD" id="cd17990">
    <property type="entry name" value="DEXHc_HrpB"/>
    <property type="match status" value="1"/>
</dbReference>
<dbReference type="GO" id="GO:0003676">
    <property type="term" value="F:nucleic acid binding"/>
    <property type="evidence" value="ECO:0007669"/>
    <property type="project" value="InterPro"/>
</dbReference>
<evidence type="ECO:0000256" key="3">
    <source>
        <dbReference type="ARBA" id="ARBA00022806"/>
    </source>
</evidence>
<dbReference type="SMART" id="SM00490">
    <property type="entry name" value="HELICc"/>
    <property type="match status" value="1"/>
</dbReference>
<dbReference type="InterPro" id="IPR010225">
    <property type="entry name" value="HrpB"/>
</dbReference>
<name>A0A094JCU3_9GAMM</name>
<keyword evidence="2" id="KW-0378">Hydrolase</keyword>
<dbReference type="NCBIfam" id="TIGR01970">
    <property type="entry name" value="DEAH_box_HrpB"/>
    <property type="match status" value="1"/>
</dbReference>
<evidence type="ECO:0000256" key="2">
    <source>
        <dbReference type="ARBA" id="ARBA00022801"/>
    </source>
</evidence>
<dbReference type="PANTHER" id="PTHR43519:SF1">
    <property type="entry name" value="ATP-DEPENDENT RNA HELICASE HRPB"/>
    <property type="match status" value="1"/>
</dbReference>
<dbReference type="Gene3D" id="1.20.120.1080">
    <property type="match status" value="1"/>
</dbReference>
<dbReference type="InterPro" id="IPR001650">
    <property type="entry name" value="Helicase_C-like"/>
</dbReference>
<evidence type="ECO:0000256" key="1">
    <source>
        <dbReference type="ARBA" id="ARBA00022741"/>
    </source>
</evidence>
<dbReference type="OrthoDB" id="9805617at2"/>
<evidence type="ECO:0000256" key="4">
    <source>
        <dbReference type="ARBA" id="ARBA00022840"/>
    </source>
</evidence>
<evidence type="ECO:0000259" key="6">
    <source>
        <dbReference type="PROSITE" id="PS51192"/>
    </source>
</evidence>
<dbReference type="Gene3D" id="3.40.50.300">
    <property type="entry name" value="P-loop containing nucleotide triphosphate hydrolases"/>
    <property type="match status" value="2"/>
</dbReference>
<accession>A0A094JCU3</accession>
<dbReference type="InterPro" id="IPR014001">
    <property type="entry name" value="Helicase_ATP-bd"/>
</dbReference>
<dbReference type="Pfam" id="PF00270">
    <property type="entry name" value="DEAD"/>
    <property type="match status" value="1"/>
</dbReference>
<keyword evidence="4" id="KW-0067">ATP-binding</keyword>
<dbReference type="PANTHER" id="PTHR43519">
    <property type="entry name" value="ATP-DEPENDENT RNA HELICASE HRPB"/>
    <property type="match status" value="1"/>
</dbReference>
<dbReference type="SUPFAM" id="SSF52540">
    <property type="entry name" value="P-loop containing nucleoside triphosphate hydrolases"/>
    <property type="match status" value="1"/>
</dbReference>
<dbReference type="EMBL" id="JPER01000005">
    <property type="protein sequence ID" value="KFZ30356.1"/>
    <property type="molecule type" value="Genomic_DNA"/>
</dbReference>
<dbReference type="SMART" id="SM00847">
    <property type="entry name" value="HA2"/>
    <property type="match status" value="1"/>
</dbReference>
<dbReference type="InterPro" id="IPR007502">
    <property type="entry name" value="Helicase-assoc_dom"/>
</dbReference>
<dbReference type="PROSITE" id="PS51194">
    <property type="entry name" value="HELICASE_CTER"/>
    <property type="match status" value="1"/>
</dbReference>
<dbReference type="PIRSF" id="PIRSF005496">
    <property type="entry name" value="ATP_hel_hrpB"/>
    <property type="match status" value="1"/>
</dbReference>
<dbReference type="RefSeq" id="WP_034776290.1">
    <property type="nucleotide sequence ID" value="NZ_JPER01000005.1"/>
</dbReference>
<dbReference type="InterPro" id="IPR027417">
    <property type="entry name" value="P-loop_NTPase"/>
</dbReference>
<feature type="domain" description="Helicase C-terminal" evidence="7">
    <location>
        <begin position="198"/>
        <end position="368"/>
    </location>
</feature>
<evidence type="ECO:0000313" key="9">
    <source>
        <dbReference type="Proteomes" id="UP000054363"/>
    </source>
</evidence>
<dbReference type="InterPro" id="IPR013689">
    <property type="entry name" value="RNA_helicase_ATP-dep_HrpB_C"/>
</dbReference>
<dbReference type="Pfam" id="PF08482">
    <property type="entry name" value="HrpB_C"/>
    <property type="match status" value="1"/>
</dbReference>
<dbReference type="GO" id="GO:0005524">
    <property type="term" value="F:ATP binding"/>
    <property type="evidence" value="ECO:0007669"/>
    <property type="project" value="UniProtKB-KW"/>
</dbReference>
<dbReference type="Proteomes" id="UP000054363">
    <property type="component" value="Unassembled WGS sequence"/>
</dbReference>
<gene>
    <name evidence="8" type="ORF">IDSA_09820</name>
</gene>
<feature type="region of interest" description="Disordered" evidence="5">
    <location>
        <begin position="791"/>
        <end position="816"/>
    </location>
</feature>
<reference evidence="8 9" key="1">
    <citation type="submission" date="2014-06" db="EMBL/GenBank/DDBJ databases">
        <title>The draft genome sequence of Idiomarina salinarum ISL-52.</title>
        <authorList>
            <person name="Du J."/>
            <person name="Shao Z."/>
        </authorList>
    </citation>
    <scope>NUCLEOTIDE SEQUENCE [LARGE SCALE GENOMIC DNA]</scope>
    <source>
        <strain evidence="8 9">ISL-52</strain>
    </source>
</reference>
<evidence type="ECO:0008006" key="10">
    <source>
        <dbReference type="Google" id="ProtNLM"/>
    </source>
</evidence>